<evidence type="ECO:0000256" key="1">
    <source>
        <dbReference type="ARBA" id="ARBA00004648"/>
    </source>
</evidence>
<protein>
    <recommendedName>
        <fullName evidence="6">Glycosyl transferase 64 domain-containing protein</fullName>
    </recommendedName>
</protein>
<dbReference type="InterPro" id="IPR004263">
    <property type="entry name" value="Exostosin"/>
</dbReference>
<accession>A0A3P7NTN5</accession>
<evidence type="ECO:0000256" key="5">
    <source>
        <dbReference type="ARBA" id="ARBA00023157"/>
    </source>
</evidence>
<comment type="similarity">
    <text evidence="2">Belongs to the glycosyltransferase 47 family.</text>
</comment>
<dbReference type="GO" id="GO:0016757">
    <property type="term" value="F:glycosyltransferase activity"/>
    <property type="evidence" value="ECO:0007669"/>
    <property type="project" value="InterPro"/>
</dbReference>
<evidence type="ECO:0000259" key="6">
    <source>
        <dbReference type="Pfam" id="PF09258"/>
    </source>
</evidence>
<feature type="domain" description="Glycosyl transferase 64" evidence="6">
    <location>
        <begin position="7"/>
        <end position="151"/>
    </location>
</feature>
<evidence type="ECO:0000313" key="8">
    <source>
        <dbReference type="Proteomes" id="UP000281553"/>
    </source>
</evidence>
<evidence type="ECO:0000313" key="7">
    <source>
        <dbReference type="EMBL" id="VDN11802.1"/>
    </source>
</evidence>
<dbReference type="Pfam" id="PF09258">
    <property type="entry name" value="Glyco_transf_64"/>
    <property type="match status" value="1"/>
</dbReference>
<gene>
    <name evidence="7" type="ORF">DILT_LOCUS7633</name>
</gene>
<sequence length="163" mass="19077">MFPYEQFTVVMLCYNRTSIALLSLEALTNLPYLHSVIVIWNGPEPPPAYLRWPKLHVPILVVKGGKNSLNNRFLPYNVIKTDALLMLDDDVWLRHDEIILAFRVWRENRDRIVGFPARGHFWSHSAQEWYYNSDYSCEYSMILTGAAFIHRLAKHHSTCCLII</sequence>
<keyword evidence="5" id="KW-1015">Disulfide bond</keyword>
<dbReference type="OrthoDB" id="5954868at2759"/>
<dbReference type="CDD" id="cd00761">
    <property type="entry name" value="Glyco_tranf_GTA_type"/>
    <property type="match status" value="1"/>
</dbReference>
<dbReference type="AlphaFoldDB" id="A0A3P7NTN5"/>
<dbReference type="InterPro" id="IPR015338">
    <property type="entry name" value="GT64_dom"/>
</dbReference>
<keyword evidence="4" id="KW-0472">Membrane</keyword>
<dbReference type="Gene3D" id="3.90.550.10">
    <property type="entry name" value="Spore Coat Polysaccharide Biosynthesis Protein SpsA, Chain A"/>
    <property type="match status" value="1"/>
</dbReference>
<evidence type="ECO:0000256" key="2">
    <source>
        <dbReference type="ARBA" id="ARBA00010271"/>
    </source>
</evidence>
<proteinExistence type="inferred from homology"/>
<evidence type="ECO:0000256" key="3">
    <source>
        <dbReference type="ARBA" id="ARBA00022679"/>
    </source>
</evidence>
<dbReference type="GO" id="GO:0005789">
    <property type="term" value="C:endoplasmic reticulum membrane"/>
    <property type="evidence" value="ECO:0007669"/>
    <property type="project" value="UniProtKB-SubCell"/>
</dbReference>
<keyword evidence="3" id="KW-0808">Transferase</keyword>
<dbReference type="GO" id="GO:1901135">
    <property type="term" value="P:carbohydrate derivative metabolic process"/>
    <property type="evidence" value="ECO:0007669"/>
    <property type="project" value="UniProtKB-ARBA"/>
</dbReference>
<reference evidence="7 8" key="1">
    <citation type="submission" date="2018-11" db="EMBL/GenBank/DDBJ databases">
        <authorList>
            <consortium name="Pathogen Informatics"/>
        </authorList>
    </citation>
    <scope>NUCLEOTIDE SEQUENCE [LARGE SCALE GENOMIC DNA]</scope>
</reference>
<organism evidence="7 8">
    <name type="scientific">Dibothriocephalus latus</name>
    <name type="common">Fish tapeworm</name>
    <name type="synonym">Diphyllobothrium latum</name>
    <dbReference type="NCBI Taxonomy" id="60516"/>
    <lineage>
        <taxon>Eukaryota</taxon>
        <taxon>Metazoa</taxon>
        <taxon>Spiralia</taxon>
        <taxon>Lophotrochozoa</taxon>
        <taxon>Platyhelminthes</taxon>
        <taxon>Cestoda</taxon>
        <taxon>Eucestoda</taxon>
        <taxon>Diphyllobothriidea</taxon>
        <taxon>Diphyllobothriidae</taxon>
        <taxon>Dibothriocephalus</taxon>
    </lineage>
</organism>
<dbReference type="PANTHER" id="PTHR48261">
    <property type="entry name" value="ACETYLGLUCOSAMINYLTRANSFERASE"/>
    <property type="match status" value="1"/>
</dbReference>
<dbReference type="InterPro" id="IPR029044">
    <property type="entry name" value="Nucleotide-diphossugar_trans"/>
</dbReference>
<dbReference type="EMBL" id="UYRU01052300">
    <property type="protein sequence ID" value="VDN11802.1"/>
    <property type="molecule type" value="Genomic_DNA"/>
</dbReference>
<comment type="subcellular location">
    <subcellularLocation>
        <location evidence="1">Endoplasmic reticulum membrane</location>
        <topology evidence="1">Single-pass type II membrane protein</topology>
    </subcellularLocation>
</comment>
<keyword evidence="8" id="KW-1185">Reference proteome</keyword>
<evidence type="ECO:0000256" key="4">
    <source>
        <dbReference type="ARBA" id="ARBA00023136"/>
    </source>
</evidence>
<dbReference type="PANTHER" id="PTHR48261:SF4">
    <property type="entry name" value="EXOSTOSIN LIKE GLYCOSYLTRANSFERASE 3"/>
    <property type="match status" value="1"/>
</dbReference>
<dbReference type="SUPFAM" id="SSF53448">
    <property type="entry name" value="Nucleotide-diphospho-sugar transferases"/>
    <property type="match status" value="1"/>
</dbReference>
<name>A0A3P7NTN5_DIBLA</name>
<dbReference type="Proteomes" id="UP000281553">
    <property type="component" value="Unassembled WGS sequence"/>
</dbReference>